<dbReference type="Pfam" id="PF00646">
    <property type="entry name" value="F-box"/>
    <property type="match status" value="1"/>
</dbReference>
<evidence type="ECO:0000259" key="1">
    <source>
        <dbReference type="PROSITE" id="PS50181"/>
    </source>
</evidence>
<dbReference type="AlphaFoldDB" id="A0A1U7UZF0"/>
<dbReference type="PROSITE" id="PS50181">
    <property type="entry name" value="FBOX"/>
    <property type="match status" value="1"/>
</dbReference>
<dbReference type="InterPro" id="IPR036047">
    <property type="entry name" value="F-box-like_dom_sf"/>
</dbReference>
<dbReference type="InterPro" id="IPR001810">
    <property type="entry name" value="F-box_dom"/>
</dbReference>
<dbReference type="SUPFAM" id="SSF52047">
    <property type="entry name" value="RNI-like"/>
    <property type="match status" value="1"/>
</dbReference>
<gene>
    <name evidence="3" type="primary">LOC104210843</name>
</gene>
<dbReference type="InterPro" id="IPR032675">
    <property type="entry name" value="LRR_dom_sf"/>
</dbReference>
<dbReference type="Pfam" id="PF24758">
    <property type="entry name" value="LRR_At5g56370"/>
    <property type="match status" value="1"/>
</dbReference>
<dbReference type="PANTHER" id="PTHR31639:SF312">
    <property type="entry name" value="CYCLIN-LIKE F-BOX"/>
    <property type="match status" value="1"/>
</dbReference>
<accession>A0A1U7UZF0</accession>
<dbReference type="RefSeq" id="XP_009758116.1">
    <property type="nucleotide sequence ID" value="XM_009759814.1"/>
</dbReference>
<dbReference type="Gene3D" id="3.80.10.10">
    <property type="entry name" value="Ribonuclease Inhibitor"/>
    <property type="match status" value="1"/>
</dbReference>
<evidence type="ECO:0000313" key="3">
    <source>
        <dbReference type="RefSeq" id="XP_009758116.1"/>
    </source>
</evidence>
<dbReference type="eggNOG" id="ENOG502R564">
    <property type="taxonomic scope" value="Eukaryota"/>
</dbReference>
<keyword evidence="2" id="KW-1185">Reference proteome</keyword>
<proteinExistence type="predicted"/>
<dbReference type="STRING" id="4096.A0A1U7UZF0"/>
<reference evidence="3" key="2">
    <citation type="submission" date="2025-08" db="UniProtKB">
        <authorList>
            <consortium name="RefSeq"/>
        </authorList>
    </citation>
    <scope>IDENTIFICATION</scope>
    <source>
        <tissue evidence="3">Leaf</tissue>
    </source>
</reference>
<feature type="domain" description="F-box" evidence="1">
    <location>
        <begin position="21"/>
        <end position="74"/>
    </location>
</feature>
<protein>
    <submittedName>
        <fullName evidence="3">F-box/FBD/LRR-repeat protein At1g13570-like isoform X1</fullName>
    </submittedName>
</protein>
<name>A0A1U7UZF0_NICSY</name>
<dbReference type="PANTHER" id="PTHR31639">
    <property type="entry name" value="F-BOX PROTEIN-LIKE"/>
    <property type="match status" value="1"/>
</dbReference>
<dbReference type="InterPro" id="IPR055411">
    <property type="entry name" value="LRR_FXL15/At3g58940/PEG3-like"/>
</dbReference>
<dbReference type="OrthoDB" id="1503514at2759"/>
<dbReference type="Proteomes" id="UP000189701">
    <property type="component" value="Unplaced"/>
</dbReference>
<sequence>MCPICSKIYQSDTSKESIDDEDRISNLPGNVIDCILGKMPLRDAVRTSILSKKWRFYYLAIPQLVFDDQFCKEVNDFVAKKNHGIFSMFELNYQFNEIVTKYLMLHPRRIETFQVCFPRYLTSTMVPDGGSAVIDVNKWILYLSGRNINKLTLIYTGVLNYRHKLPSYFFSCLDLTFLKLQNFVILPPPKFKGFLNLYQLKLIRVDFANNCFESFLSGCPVLERLSLRRCSGVRHFNISGSKLKRLHIKAFDNFESISLENAPNLTEVTVTLERLVIGLEGGKLISDLVKLVGSLPKLKILCLKWKVSAGLYCY</sequence>
<organism evidence="2 3">
    <name type="scientific">Nicotiana sylvestris</name>
    <name type="common">Wood tobacco</name>
    <name type="synonym">South American tobacco</name>
    <dbReference type="NCBI Taxonomy" id="4096"/>
    <lineage>
        <taxon>Eukaryota</taxon>
        <taxon>Viridiplantae</taxon>
        <taxon>Streptophyta</taxon>
        <taxon>Embryophyta</taxon>
        <taxon>Tracheophyta</taxon>
        <taxon>Spermatophyta</taxon>
        <taxon>Magnoliopsida</taxon>
        <taxon>eudicotyledons</taxon>
        <taxon>Gunneridae</taxon>
        <taxon>Pentapetalae</taxon>
        <taxon>asterids</taxon>
        <taxon>lamiids</taxon>
        <taxon>Solanales</taxon>
        <taxon>Solanaceae</taxon>
        <taxon>Nicotianoideae</taxon>
        <taxon>Nicotianeae</taxon>
        <taxon>Nicotiana</taxon>
    </lineage>
</organism>
<dbReference type="SUPFAM" id="SSF81383">
    <property type="entry name" value="F-box domain"/>
    <property type="match status" value="1"/>
</dbReference>
<evidence type="ECO:0000313" key="2">
    <source>
        <dbReference type="Proteomes" id="UP000189701"/>
    </source>
</evidence>
<reference evidence="2" key="1">
    <citation type="journal article" date="2013" name="Genome Biol.">
        <title>Reference genomes and transcriptomes of Nicotiana sylvestris and Nicotiana tomentosiformis.</title>
        <authorList>
            <person name="Sierro N."/>
            <person name="Battey J.N."/>
            <person name="Ouadi S."/>
            <person name="Bovet L."/>
            <person name="Goepfert S."/>
            <person name="Bakaher N."/>
            <person name="Peitsch M.C."/>
            <person name="Ivanov N.V."/>
        </authorList>
    </citation>
    <scope>NUCLEOTIDE SEQUENCE [LARGE SCALE GENOMIC DNA]</scope>
</reference>